<keyword evidence="8" id="KW-0221">Differentiation</keyword>
<evidence type="ECO:0000256" key="6">
    <source>
        <dbReference type="ARBA" id="ARBA00022553"/>
    </source>
</evidence>
<keyword evidence="17" id="KW-1185">Reference proteome</keyword>
<evidence type="ECO:0000256" key="5">
    <source>
        <dbReference type="ARBA" id="ARBA00022490"/>
    </source>
</evidence>
<evidence type="ECO:0000313" key="16">
    <source>
        <dbReference type="EMBL" id="NXX78212.1"/>
    </source>
</evidence>
<dbReference type="InterPro" id="IPR013761">
    <property type="entry name" value="SAM/pointed_sf"/>
</dbReference>
<dbReference type="AlphaFoldDB" id="A0A852KKV4"/>
<comment type="caution">
    <text evidence="16">The sequence shown here is derived from an EMBL/GenBank/DDBJ whole genome shotgun (WGS) entry which is preliminary data.</text>
</comment>
<evidence type="ECO:0000256" key="13">
    <source>
        <dbReference type="ARBA" id="ARBA00030354"/>
    </source>
</evidence>
<keyword evidence="5" id="KW-0963">Cytoplasm</keyword>
<evidence type="ECO:0000256" key="8">
    <source>
        <dbReference type="ARBA" id="ARBA00022782"/>
    </source>
</evidence>
<evidence type="ECO:0000256" key="12">
    <source>
        <dbReference type="ARBA" id="ARBA00023254"/>
    </source>
</evidence>
<keyword evidence="7" id="KW-0677">Repeat</keyword>
<evidence type="ECO:0000256" key="14">
    <source>
        <dbReference type="PROSITE-ProRule" id="PRU00023"/>
    </source>
</evidence>
<dbReference type="GO" id="GO:0071546">
    <property type="term" value="C:pi-body"/>
    <property type="evidence" value="ECO:0007669"/>
    <property type="project" value="TreeGrafter"/>
</dbReference>
<keyword evidence="11" id="KW-0943">RNA-mediated gene silencing</keyword>
<evidence type="ECO:0000256" key="11">
    <source>
        <dbReference type="ARBA" id="ARBA00023158"/>
    </source>
</evidence>
<accession>A0A852KKV4</accession>
<dbReference type="EMBL" id="WBNH01004351">
    <property type="protein sequence ID" value="NXX78212.1"/>
    <property type="molecule type" value="Genomic_DNA"/>
</dbReference>
<feature type="repeat" description="ANK" evidence="14">
    <location>
        <begin position="35"/>
        <end position="67"/>
    </location>
</feature>
<proteinExistence type="predicted"/>
<dbReference type="InterPro" id="IPR036770">
    <property type="entry name" value="Ankyrin_rpt-contain_sf"/>
</dbReference>
<keyword evidence="12" id="KW-0469">Meiosis</keyword>
<dbReference type="Pfam" id="PF00536">
    <property type="entry name" value="SAM_1"/>
    <property type="match status" value="1"/>
</dbReference>
<dbReference type="SMART" id="SM00248">
    <property type="entry name" value="ANK"/>
    <property type="match status" value="2"/>
</dbReference>
<dbReference type="InterPro" id="IPR001660">
    <property type="entry name" value="SAM"/>
</dbReference>
<feature type="non-terminal residue" evidence="16">
    <location>
        <position position="272"/>
    </location>
</feature>
<dbReference type="GO" id="GO:0030154">
    <property type="term" value="P:cell differentiation"/>
    <property type="evidence" value="ECO:0007669"/>
    <property type="project" value="UniProtKB-KW"/>
</dbReference>
<evidence type="ECO:0000256" key="3">
    <source>
        <dbReference type="ARBA" id="ARBA00020117"/>
    </source>
</evidence>
<evidence type="ECO:0000313" key="17">
    <source>
        <dbReference type="Proteomes" id="UP000654395"/>
    </source>
</evidence>
<dbReference type="InterPro" id="IPR042650">
    <property type="entry name" value="Asz1_SAM"/>
</dbReference>
<sequence length="272" mass="30596">RRQMTPLMYAASKGYPQVVALLVAHGSHIDAQDDNGYSALIWAAHYGHKSVILKLLELGADRNVQTKDEKTAAELAKINNHSEIHSLLSLSTNHVQGRYCGTIKQEATCKFLTPISEHRVGSYSTFGGLEVFLHGLDLEHILGLLKEREITLRQLLLMQKDELIQIGITNPGDQQKLLDAINGLQEEEINIGALAEVTKLELSEDELLKFLQQLNKECNKLIVSVQTMNNHFLENSHKIVQWAPTKCLKACKDSMYRVEKLGEEVTKMQDLM</sequence>
<evidence type="ECO:0000256" key="4">
    <source>
        <dbReference type="ARBA" id="ARBA00022473"/>
    </source>
</evidence>
<name>A0A852KKV4_UROIN</name>
<dbReference type="PANTHER" id="PTHR24157">
    <property type="entry name" value="ANKYRIN REPEAT, SAM AND BASIC LEUCINE ZIPPER DOMAIN-CONTAINING PROTEIN 1"/>
    <property type="match status" value="1"/>
</dbReference>
<evidence type="ECO:0000256" key="1">
    <source>
        <dbReference type="ARBA" id="ARBA00004496"/>
    </source>
</evidence>
<dbReference type="InterPro" id="IPR002110">
    <property type="entry name" value="Ankyrin_rpt"/>
</dbReference>
<keyword evidence="9" id="KW-0744">Spermatogenesis</keyword>
<dbReference type="SMART" id="SM00454">
    <property type="entry name" value="SAM"/>
    <property type="match status" value="1"/>
</dbReference>
<dbReference type="PROSITE" id="PS50297">
    <property type="entry name" value="ANK_REP_REGION"/>
    <property type="match status" value="2"/>
</dbReference>
<feature type="domain" description="SAM" evidence="15">
    <location>
        <begin position="124"/>
        <end position="187"/>
    </location>
</feature>
<dbReference type="PANTHER" id="PTHR24157:SF3">
    <property type="entry name" value="ANKYRIN REPEAT, SAM AND BASIC LEUCINE ZIPPER DOMAIN-CONTAINING PROTEIN 1"/>
    <property type="match status" value="1"/>
</dbReference>
<dbReference type="SUPFAM" id="SSF48403">
    <property type="entry name" value="Ankyrin repeat"/>
    <property type="match status" value="1"/>
</dbReference>
<keyword evidence="6" id="KW-0597">Phosphoprotein</keyword>
<dbReference type="Pfam" id="PF12796">
    <property type="entry name" value="Ank_2"/>
    <property type="match status" value="1"/>
</dbReference>
<gene>
    <name evidence="16" type="primary">Asz1</name>
    <name evidence="16" type="ORF">UROIND_R12117</name>
</gene>
<protein>
    <recommendedName>
        <fullName evidence="3">Ankyrin repeat, SAM and basic leucine zipper domain-containing protein 1</fullName>
    </recommendedName>
    <alternativeName>
        <fullName evidence="13">Germ cell-specific ankyrin, SAM and basic leucine zipper domain-containing protein</fullName>
    </alternativeName>
</protein>
<dbReference type="Proteomes" id="UP000654395">
    <property type="component" value="Unassembled WGS sequence"/>
</dbReference>
<organism evidence="16 17">
    <name type="scientific">Urocolius indicus</name>
    <name type="common">Red-faced mousebird</name>
    <name type="synonym">Colius indicus</name>
    <dbReference type="NCBI Taxonomy" id="458196"/>
    <lineage>
        <taxon>Eukaryota</taxon>
        <taxon>Metazoa</taxon>
        <taxon>Chordata</taxon>
        <taxon>Craniata</taxon>
        <taxon>Vertebrata</taxon>
        <taxon>Euteleostomi</taxon>
        <taxon>Archelosauria</taxon>
        <taxon>Archosauria</taxon>
        <taxon>Dinosauria</taxon>
        <taxon>Saurischia</taxon>
        <taxon>Theropoda</taxon>
        <taxon>Coelurosauria</taxon>
        <taxon>Aves</taxon>
        <taxon>Neognathae</taxon>
        <taxon>Neoaves</taxon>
        <taxon>Telluraves</taxon>
        <taxon>Coraciimorphae</taxon>
        <taxon>Coliiformes</taxon>
        <taxon>Coliidae</taxon>
        <taxon>Urocolius</taxon>
    </lineage>
</organism>
<reference evidence="16" key="1">
    <citation type="submission" date="2020-02" db="EMBL/GenBank/DDBJ databases">
        <title>Bird 10,000 Genomes (B10K) Project - Family phase.</title>
        <authorList>
            <person name="Zhang G."/>
        </authorList>
    </citation>
    <scope>NUCLEOTIDE SEQUENCE</scope>
    <source>
        <strain evidence="16">B10K-DU-030-59</strain>
    </source>
</reference>
<evidence type="ECO:0000256" key="10">
    <source>
        <dbReference type="ARBA" id="ARBA00023043"/>
    </source>
</evidence>
<evidence type="ECO:0000256" key="9">
    <source>
        <dbReference type="ARBA" id="ARBA00022871"/>
    </source>
</evidence>
<comment type="subcellular location">
    <subcellularLocation>
        <location evidence="1">Cytoplasm</location>
    </subcellularLocation>
</comment>
<dbReference type="Gene3D" id="1.25.40.20">
    <property type="entry name" value="Ankyrin repeat-containing domain"/>
    <property type="match status" value="1"/>
</dbReference>
<dbReference type="GO" id="GO:0031047">
    <property type="term" value="P:regulatory ncRNA-mediated gene silencing"/>
    <property type="evidence" value="ECO:0007669"/>
    <property type="project" value="UniProtKB-KW"/>
</dbReference>
<feature type="non-terminal residue" evidence="16">
    <location>
        <position position="1"/>
    </location>
</feature>
<dbReference type="PROSITE" id="PS50088">
    <property type="entry name" value="ANK_REPEAT"/>
    <property type="match status" value="2"/>
</dbReference>
<dbReference type="GO" id="GO:0007283">
    <property type="term" value="P:spermatogenesis"/>
    <property type="evidence" value="ECO:0007669"/>
    <property type="project" value="UniProtKB-KW"/>
</dbReference>
<dbReference type="GO" id="GO:0051321">
    <property type="term" value="P:meiotic cell cycle"/>
    <property type="evidence" value="ECO:0007669"/>
    <property type="project" value="UniProtKB-KW"/>
</dbReference>
<keyword evidence="10 14" id="KW-0040">ANK repeat</keyword>
<evidence type="ECO:0000256" key="2">
    <source>
        <dbReference type="ARBA" id="ARBA00011479"/>
    </source>
</evidence>
<dbReference type="Gene3D" id="1.10.150.50">
    <property type="entry name" value="Transcription Factor, Ets-1"/>
    <property type="match status" value="1"/>
</dbReference>
<evidence type="ECO:0000256" key="7">
    <source>
        <dbReference type="ARBA" id="ARBA00022737"/>
    </source>
</evidence>
<comment type="subunit">
    <text evidence="2">Interacts with DDX4, PIWIL1, RANBP9 and TDRD1.</text>
</comment>
<evidence type="ECO:0000259" key="15">
    <source>
        <dbReference type="PROSITE" id="PS50105"/>
    </source>
</evidence>
<dbReference type="CDD" id="cd09521">
    <property type="entry name" value="SAM_ASZ1"/>
    <property type="match status" value="1"/>
</dbReference>
<dbReference type="OrthoDB" id="439236at2759"/>
<dbReference type="PROSITE" id="PS50105">
    <property type="entry name" value="SAM_DOMAIN"/>
    <property type="match status" value="1"/>
</dbReference>
<dbReference type="SUPFAM" id="SSF47769">
    <property type="entry name" value="SAM/Pointed domain"/>
    <property type="match status" value="1"/>
</dbReference>
<keyword evidence="4" id="KW-0217">Developmental protein</keyword>
<feature type="repeat" description="ANK" evidence="14">
    <location>
        <begin position="2"/>
        <end position="34"/>
    </location>
</feature>